<reference evidence="3" key="1">
    <citation type="submission" date="2023-06" db="EMBL/GenBank/DDBJ databases">
        <authorList>
            <person name="Kurt Z."/>
        </authorList>
    </citation>
    <scope>NUCLEOTIDE SEQUENCE</scope>
</reference>
<dbReference type="GO" id="GO:0005634">
    <property type="term" value="C:nucleus"/>
    <property type="evidence" value="ECO:0007669"/>
    <property type="project" value="TreeGrafter"/>
</dbReference>
<name>A0AA86NP93_9EUKA</name>
<dbReference type="Pfam" id="PF03959">
    <property type="entry name" value="FSH1"/>
    <property type="match status" value="1"/>
</dbReference>
<dbReference type="EMBL" id="CAXDID020000012">
    <property type="protein sequence ID" value="CAL5980463.1"/>
    <property type="molecule type" value="Genomic_DNA"/>
</dbReference>
<proteinExistence type="predicted"/>
<dbReference type="InterPro" id="IPR029058">
    <property type="entry name" value="AB_hydrolase_fold"/>
</dbReference>
<dbReference type="PANTHER" id="PTHR48070">
    <property type="entry name" value="ESTERASE OVCA2"/>
    <property type="match status" value="1"/>
</dbReference>
<dbReference type="InterPro" id="IPR005645">
    <property type="entry name" value="FSH-like_dom"/>
</dbReference>
<feature type="domain" description="Serine hydrolase" evidence="2">
    <location>
        <begin position="1"/>
        <end position="206"/>
    </location>
</feature>
<reference evidence="4 5" key="2">
    <citation type="submission" date="2024-07" db="EMBL/GenBank/DDBJ databases">
        <authorList>
            <person name="Akdeniz Z."/>
        </authorList>
    </citation>
    <scope>NUCLEOTIDE SEQUENCE [LARGE SCALE GENOMIC DNA]</scope>
</reference>
<dbReference type="Proteomes" id="UP001642409">
    <property type="component" value="Unassembled WGS sequence"/>
</dbReference>
<protein>
    <submittedName>
        <fullName evidence="3">Serine hydrolase (FSH1) family protein</fullName>
    </submittedName>
    <submittedName>
        <fullName evidence="4">Serine_hydrolase (FSH1) family protein</fullName>
    </submittedName>
</protein>
<sequence>MKILFLHGFLQTGEHMKSKTGQLRKLFKNTDFVYPDGPFKIISNGDKLDYQYDNLTLSTKNEMKIDNAPGNRFGWIPHEKDELTKTGIRFKGLQEAVKVVQQLIEEHKPTRIIAFSQSATVILYMLKQKLIDSSIKCLLVSPYFFTKFEQEKEAQDLDLIYEGSQDNIFTCMYGLTDDVLKQDVYQSLRTKYPNCQYKEHEGGHFVACSGELKDFWRTWAQE</sequence>
<keyword evidence="5" id="KW-1185">Reference proteome</keyword>
<dbReference type="EMBL" id="CATOUU010000279">
    <property type="protein sequence ID" value="CAI9923273.1"/>
    <property type="molecule type" value="Genomic_DNA"/>
</dbReference>
<comment type="caution">
    <text evidence="3">The sequence shown here is derived from an EMBL/GenBank/DDBJ whole genome shotgun (WGS) entry which is preliminary data.</text>
</comment>
<dbReference type="GO" id="GO:0005737">
    <property type="term" value="C:cytoplasm"/>
    <property type="evidence" value="ECO:0007669"/>
    <property type="project" value="TreeGrafter"/>
</dbReference>
<dbReference type="PANTHER" id="PTHR48070:SF6">
    <property type="entry name" value="ESTERASE OVCA2"/>
    <property type="match status" value="1"/>
</dbReference>
<evidence type="ECO:0000313" key="5">
    <source>
        <dbReference type="Proteomes" id="UP001642409"/>
    </source>
</evidence>
<dbReference type="InterPro" id="IPR050593">
    <property type="entry name" value="LovG"/>
</dbReference>
<evidence type="ECO:0000313" key="3">
    <source>
        <dbReference type="EMBL" id="CAI9923273.1"/>
    </source>
</evidence>
<evidence type="ECO:0000259" key="2">
    <source>
        <dbReference type="Pfam" id="PF03959"/>
    </source>
</evidence>
<keyword evidence="1 3" id="KW-0378">Hydrolase</keyword>
<dbReference type="AlphaFoldDB" id="A0AA86NP93"/>
<evidence type="ECO:0000313" key="4">
    <source>
        <dbReference type="EMBL" id="CAL5980463.1"/>
    </source>
</evidence>
<dbReference type="GO" id="GO:0016787">
    <property type="term" value="F:hydrolase activity"/>
    <property type="evidence" value="ECO:0007669"/>
    <property type="project" value="UniProtKB-KW"/>
</dbReference>
<gene>
    <name evidence="3" type="ORF">HINF_LOCUS10918</name>
    <name evidence="4" type="ORF">HINF_LOCUS6185</name>
</gene>
<organism evidence="3">
    <name type="scientific">Hexamita inflata</name>
    <dbReference type="NCBI Taxonomy" id="28002"/>
    <lineage>
        <taxon>Eukaryota</taxon>
        <taxon>Metamonada</taxon>
        <taxon>Diplomonadida</taxon>
        <taxon>Hexamitidae</taxon>
        <taxon>Hexamitinae</taxon>
        <taxon>Hexamita</taxon>
    </lineage>
</organism>
<evidence type="ECO:0000256" key="1">
    <source>
        <dbReference type="ARBA" id="ARBA00022801"/>
    </source>
</evidence>
<accession>A0AA86NP93</accession>
<dbReference type="SUPFAM" id="SSF53474">
    <property type="entry name" value="alpha/beta-Hydrolases"/>
    <property type="match status" value="1"/>
</dbReference>
<dbReference type="Gene3D" id="3.40.50.1820">
    <property type="entry name" value="alpha/beta hydrolase"/>
    <property type="match status" value="1"/>
</dbReference>